<dbReference type="Gene3D" id="3.40.50.1000">
    <property type="entry name" value="HAD superfamily/HAD-like"/>
    <property type="match status" value="1"/>
</dbReference>
<dbReference type="EMBL" id="JABAGA010000001">
    <property type="protein sequence ID" value="NMF08104.1"/>
    <property type="molecule type" value="Genomic_DNA"/>
</dbReference>
<reference evidence="3 4" key="1">
    <citation type="submission" date="2020-04" db="EMBL/GenBank/DDBJ databases">
        <authorList>
            <person name="Hitch T.C.A."/>
            <person name="Wylensek D."/>
            <person name="Clavel T."/>
        </authorList>
    </citation>
    <scope>NUCLEOTIDE SEQUENCE [LARGE SCALE GENOMIC DNA]</scope>
    <source>
        <strain evidence="3 4">BL-383-APC-2I</strain>
    </source>
</reference>
<evidence type="ECO:0000313" key="4">
    <source>
        <dbReference type="Proteomes" id="UP000589552"/>
    </source>
</evidence>
<dbReference type="Pfam" id="PF09949">
    <property type="entry name" value="APP1_cat"/>
    <property type="match status" value="1"/>
</dbReference>
<dbReference type="GO" id="GO:0008195">
    <property type="term" value="F:phosphatidate phosphatase activity"/>
    <property type="evidence" value="ECO:0007669"/>
    <property type="project" value="InterPro"/>
</dbReference>
<sequence>MGLSDFVRKAERTINKVGRERKTAKGWRPAITGFSGYGSVDRVHVLGRVLMQDPDDAADTPGTLQEEAQRGWRQFITTQVGDHPVTVRVGDRVVESRTNDNGYIDVLVADHGLLPGWNEVTIEAEGADAVQARVLIVGPSTRIGLVSDIDDTVMVTWLPRAMLAAWNSWVRHTNTRKPVPGMAEFYRELLRNHPGAPVVYLSTGAWNTFETLEAFMATHSLPDGPMLLTDWGPTPTGLFRSGPEHKKVQLRNLFIDFPDITWILVGDDGQHDPLIYGDAVFEHPDRIAGVAIRQLSPGEHVLSHGTATARATIDPEGRMGVPVILGADGHELLENYRENPLPVLEGEDEGAGGAAGAAGGVAGEDTSANEG</sequence>
<name>A0A7X9XS19_9CORY</name>
<dbReference type="InterPro" id="IPR023214">
    <property type="entry name" value="HAD_sf"/>
</dbReference>
<dbReference type="PANTHER" id="PTHR28208">
    <property type="entry name" value="PHOSPHATIDATE PHOSPHATASE APP1"/>
    <property type="match status" value="1"/>
</dbReference>
<dbReference type="InterPro" id="IPR052935">
    <property type="entry name" value="Mg2+_PAP"/>
</dbReference>
<gene>
    <name evidence="3" type="ORF">HF852_00515</name>
</gene>
<evidence type="ECO:0000259" key="2">
    <source>
        <dbReference type="Pfam" id="PF09949"/>
    </source>
</evidence>
<evidence type="ECO:0000256" key="1">
    <source>
        <dbReference type="SAM" id="MobiDB-lite"/>
    </source>
</evidence>
<dbReference type="RefSeq" id="WP_168936935.1">
    <property type="nucleotide sequence ID" value="NZ_JABAGA010000001.1"/>
</dbReference>
<comment type="caution">
    <text evidence="3">The sequence shown here is derived from an EMBL/GenBank/DDBJ whole genome shotgun (WGS) entry which is preliminary data.</text>
</comment>
<proteinExistence type="predicted"/>
<feature type="domain" description="Phosphatidate phosphatase APP1 catalytic" evidence="2">
    <location>
        <begin position="143"/>
        <end position="294"/>
    </location>
</feature>
<organism evidence="3 4">
    <name type="scientific">Corynebacterium xerosis</name>
    <dbReference type="NCBI Taxonomy" id="1725"/>
    <lineage>
        <taxon>Bacteria</taxon>
        <taxon>Bacillati</taxon>
        <taxon>Actinomycetota</taxon>
        <taxon>Actinomycetes</taxon>
        <taxon>Mycobacteriales</taxon>
        <taxon>Corynebacteriaceae</taxon>
        <taxon>Corynebacterium</taxon>
    </lineage>
</organism>
<feature type="region of interest" description="Disordered" evidence="1">
    <location>
        <begin position="343"/>
        <end position="371"/>
    </location>
</feature>
<evidence type="ECO:0000313" key="3">
    <source>
        <dbReference type="EMBL" id="NMF08104.1"/>
    </source>
</evidence>
<dbReference type="Proteomes" id="UP000589552">
    <property type="component" value="Unassembled WGS sequence"/>
</dbReference>
<dbReference type="InterPro" id="IPR019236">
    <property type="entry name" value="APP1_cat"/>
</dbReference>
<feature type="compositionally biased region" description="Gly residues" evidence="1">
    <location>
        <begin position="351"/>
        <end position="362"/>
    </location>
</feature>
<accession>A0A7X9XS19</accession>
<dbReference type="AlphaFoldDB" id="A0A7X9XS19"/>
<protein>
    <submittedName>
        <fullName evidence="3">DUF2183 domain-containing protein</fullName>
    </submittedName>
</protein>
<dbReference type="PANTHER" id="PTHR28208:SF3">
    <property type="entry name" value="PHOSPHATIDATE PHOSPHATASE APP1"/>
    <property type="match status" value="1"/>
</dbReference>